<dbReference type="Gene3D" id="3.30.1400.10">
    <property type="entry name" value="ZipA, C-terminal FtsZ-binding domain"/>
    <property type="match status" value="1"/>
</dbReference>
<reference evidence="10" key="1">
    <citation type="submission" date="2018-06" db="EMBL/GenBank/DDBJ databases">
        <authorList>
            <person name="Zhirakovskaya E."/>
        </authorList>
    </citation>
    <scope>NUCLEOTIDE SEQUENCE</scope>
</reference>
<keyword evidence="3" id="KW-0132">Cell division</keyword>
<evidence type="ECO:0000259" key="9">
    <source>
        <dbReference type="SMART" id="SM00771"/>
    </source>
</evidence>
<evidence type="ECO:0000256" key="4">
    <source>
        <dbReference type="ARBA" id="ARBA00022692"/>
    </source>
</evidence>
<evidence type="ECO:0000256" key="3">
    <source>
        <dbReference type="ARBA" id="ARBA00022618"/>
    </source>
</evidence>
<dbReference type="GO" id="GO:0000917">
    <property type="term" value="P:division septum assembly"/>
    <property type="evidence" value="ECO:0007669"/>
    <property type="project" value="TreeGrafter"/>
</dbReference>
<keyword evidence="4 8" id="KW-0812">Transmembrane</keyword>
<evidence type="ECO:0000256" key="2">
    <source>
        <dbReference type="ARBA" id="ARBA00022519"/>
    </source>
</evidence>
<gene>
    <name evidence="10" type="ORF">MNBD_GAMMA15-412</name>
</gene>
<proteinExistence type="predicted"/>
<name>A0A3B0YQB7_9ZZZZ</name>
<dbReference type="InterPro" id="IPR036765">
    <property type="entry name" value="ZipA_FtsZ-bd_C_sf"/>
</dbReference>
<dbReference type="InterPro" id="IPR007449">
    <property type="entry name" value="ZipA_FtsZ-bd_C"/>
</dbReference>
<keyword evidence="2" id="KW-0997">Cell inner membrane</keyword>
<organism evidence="10">
    <name type="scientific">hydrothermal vent metagenome</name>
    <dbReference type="NCBI Taxonomy" id="652676"/>
    <lineage>
        <taxon>unclassified sequences</taxon>
        <taxon>metagenomes</taxon>
        <taxon>ecological metagenomes</taxon>
    </lineage>
</organism>
<dbReference type="GO" id="GO:0032153">
    <property type="term" value="C:cell division site"/>
    <property type="evidence" value="ECO:0007669"/>
    <property type="project" value="TreeGrafter"/>
</dbReference>
<sequence>MDDLRIILLLAGAALIGGVYFWAKLQQRPAGKKIPHKPARVAPGDNDDSDIAEELASMGKLVAERDHDPELHKPVVSEGTPNVLENYSEKLLVISVIAEDGEPFDGDKLLNAFSNNSLVQGKKGIYERHVTQNGHETPVFGLANLVKPGTFPRDMRTFATPGLTLFLQLPCAIGALDAFDDFMNTAERLAVQLAGELRDENQKLLTHQALMQVRERVAESQARMHMAAS</sequence>
<evidence type="ECO:0000256" key="1">
    <source>
        <dbReference type="ARBA" id="ARBA00022475"/>
    </source>
</evidence>
<evidence type="ECO:0000256" key="8">
    <source>
        <dbReference type="SAM" id="Phobius"/>
    </source>
</evidence>
<keyword evidence="7" id="KW-0131">Cell cycle</keyword>
<evidence type="ECO:0000256" key="5">
    <source>
        <dbReference type="ARBA" id="ARBA00022989"/>
    </source>
</evidence>
<dbReference type="PANTHER" id="PTHR38685">
    <property type="entry name" value="CELL DIVISION PROTEIN ZIPA"/>
    <property type="match status" value="1"/>
</dbReference>
<keyword evidence="6 8" id="KW-0472">Membrane</keyword>
<evidence type="ECO:0000313" key="10">
    <source>
        <dbReference type="EMBL" id="VAW76519.1"/>
    </source>
</evidence>
<keyword evidence="5 8" id="KW-1133">Transmembrane helix</keyword>
<dbReference type="GO" id="GO:0005886">
    <property type="term" value="C:plasma membrane"/>
    <property type="evidence" value="ECO:0007669"/>
    <property type="project" value="TreeGrafter"/>
</dbReference>
<evidence type="ECO:0000256" key="6">
    <source>
        <dbReference type="ARBA" id="ARBA00023136"/>
    </source>
</evidence>
<feature type="domain" description="ZipA C-terminal FtsZ-binding" evidence="9">
    <location>
        <begin position="88"/>
        <end position="217"/>
    </location>
</feature>
<dbReference type="SUPFAM" id="SSF64383">
    <property type="entry name" value="Cell-division protein ZipA, C-terminal domain"/>
    <property type="match status" value="1"/>
</dbReference>
<protein>
    <recommendedName>
        <fullName evidence="9">ZipA C-terminal FtsZ-binding domain-containing protein</fullName>
    </recommendedName>
</protein>
<dbReference type="PANTHER" id="PTHR38685:SF1">
    <property type="entry name" value="CELL DIVISION PROTEIN ZIPA"/>
    <property type="match status" value="1"/>
</dbReference>
<feature type="transmembrane region" description="Helical" evidence="8">
    <location>
        <begin position="6"/>
        <end position="23"/>
    </location>
</feature>
<dbReference type="Pfam" id="PF04354">
    <property type="entry name" value="ZipA_C"/>
    <property type="match status" value="1"/>
</dbReference>
<accession>A0A3B0YQB7</accession>
<dbReference type="AlphaFoldDB" id="A0A3B0YQB7"/>
<keyword evidence="1" id="KW-1003">Cell membrane</keyword>
<evidence type="ECO:0000256" key="7">
    <source>
        <dbReference type="ARBA" id="ARBA00023306"/>
    </source>
</evidence>
<dbReference type="SMART" id="SM00771">
    <property type="entry name" value="ZipA_C"/>
    <property type="match status" value="1"/>
</dbReference>
<dbReference type="EMBL" id="UOFN01000061">
    <property type="protein sequence ID" value="VAW76519.1"/>
    <property type="molecule type" value="Genomic_DNA"/>
</dbReference>
<dbReference type="NCBIfam" id="TIGR02205">
    <property type="entry name" value="septum_zipA"/>
    <property type="match status" value="1"/>
</dbReference>
<dbReference type="InterPro" id="IPR011919">
    <property type="entry name" value="Cell_div_ZipA"/>
</dbReference>